<accession>A0A7G2CU09</accession>
<name>A0A7G2CU09_9TRYP</name>
<keyword evidence="5" id="KW-1185">Reference proteome</keyword>
<evidence type="ECO:0000313" key="4">
    <source>
        <dbReference type="EMBL" id="CAD2221722.1"/>
    </source>
</evidence>
<evidence type="ECO:0000313" key="5">
    <source>
        <dbReference type="Proteomes" id="UP000515908"/>
    </source>
</evidence>
<dbReference type="EMBL" id="LR877166">
    <property type="protein sequence ID" value="CAD2221722.1"/>
    <property type="molecule type" value="Genomic_DNA"/>
</dbReference>
<organism evidence="4 5">
    <name type="scientific">Angomonas deanei</name>
    <dbReference type="NCBI Taxonomy" id="59799"/>
    <lineage>
        <taxon>Eukaryota</taxon>
        <taxon>Discoba</taxon>
        <taxon>Euglenozoa</taxon>
        <taxon>Kinetoplastea</taxon>
        <taxon>Metakinetoplastina</taxon>
        <taxon>Trypanosomatida</taxon>
        <taxon>Trypanosomatidae</taxon>
        <taxon>Strigomonadinae</taxon>
        <taxon>Angomonas</taxon>
    </lineage>
</organism>
<keyword evidence="2" id="KW-0413">Isomerase</keyword>
<proteinExistence type="inferred from homology"/>
<dbReference type="SUPFAM" id="SSF54506">
    <property type="entry name" value="Diaminopimelate epimerase-like"/>
    <property type="match status" value="1"/>
</dbReference>
<feature type="chain" id="PRO_5029005939" evidence="3">
    <location>
        <begin position="22"/>
        <end position="147"/>
    </location>
</feature>
<dbReference type="Proteomes" id="UP000515908">
    <property type="component" value="Chromosome 22"/>
</dbReference>
<dbReference type="PANTHER" id="PTHR13774:SF17">
    <property type="entry name" value="PHENAZINE BIOSYNTHESIS-LIKE DOMAIN-CONTAINING PROTEIN"/>
    <property type="match status" value="1"/>
</dbReference>
<feature type="signal peptide" evidence="3">
    <location>
        <begin position="1"/>
        <end position="21"/>
    </location>
</feature>
<dbReference type="GO" id="GO:0016853">
    <property type="term" value="F:isomerase activity"/>
    <property type="evidence" value="ECO:0007669"/>
    <property type="project" value="UniProtKB-KW"/>
</dbReference>
<dbReference type="PANTHER" id="PTHR13774">
    <property type="entry name" value="PHENAZINE BIOSYNTHESIS PROTEIN"/>
    <property type="match status" value="1"/>
</dbReference>
<dbReference type="InterPro" id="IPR003719">
    <property type="entry name" value="Phenazine_PhzF-like"/>
</dbReference>
<comment type="similarity">
    <text evidence="1">Belongs to the PhzF family.</text>
</comment>
<evidence type="ECO:0000256" key="2">
    <source>
        <dbReference type="ARBA" id="ARBA00023235"/>
    </source>
</evidence>
<keyword evidence="3" id="KW-0732">Signal</keyword>
<gene>
    <name evidence="4" type="ORF">ADEAN_000925700</name>
</gene>
<dbReference type="Gene3D" id="3.10.310.10">
    <property type="entry name" value="Diaminopimelate Epimerase, Chain A, domain 1"/>
    <property type="match status" value="1"/>
</dbReference>
<dbReference type="VEuPathDB" id="TriTrypDB:ADEAN_000925700"/>
<evidence type="ECO:0000256" key="1">
    <source>
        <dbReference type="ARBA" id="ARBA00008270"/>
    </source>
</evidence>
<sequence length="147" mass="16153">MSATRFIPLLLCDAFAEECFAGNPAAVCYIPTEVYQPNGGVSPTDPRDVLMGRAFAKIANEMNLSETAFVYRLPEAAVAAAKATIEGGQRRSRGVVRPTLVYPRNRGATVRSRHPGGGTRALRYCEVISRRLYPVYGRGRHQRLHSS</sequence>
<dbReference type="AlphaFoldDB" id="A0A7G2CU09"/>
<dbReference type="GO" id="GO:0005737">
    <property type="term" value="C:cytoplasm"/>
    <property type="evidence" value="ECO:0007669"/>
    <property type="project" value="TreeGrafter"/>
</dbReference>
<evidence type="ECO:0000256" key="3">
    <source>
        <dbReference type="SAM" id="SignalP"/>
    </source>
</evidence>
<reference evidence="4 5" key="1">
    <citation type="submission" date="2020-08" db="EMBL/GenBank/DDBJ databases">
        <authorList>
            <person name="Newling K."/>
            <person name="Davey J."/>
            <person name="Forrester S."/>
        </authorList>
    </citation>
    <scope>NUCLEOTIDE SEQUENCE [LARGE SCALE GENOMIC DNA]</scope>
    <source>
        <strain evidence="5">Crithidia deanei Carvalho (ATCC PRA-265)</strain>
    </source>
</reference>
<protein>
    <submittedName>
        <fullName evidence="4">Phenazine biosynthesis-like protein, putative</fullName>
    </submittedName>
</protein>
<dbReference type="Pfam" id="PF02567">
    <property type="entry name" value="PhzC-PhzF"/>
    <property type="match status" value="1"/>
</dbReference>
<dbReference type="OrthoDB" id="75169at2759"/>